<feature type="transmembrane region" description="Helical" evidence="8">
    <location>
        <begin position="129"/>
        <end position="146"/>
    </location>
</feature>
<feature type="domain" description="ABC transmembrane type-1" evidence="9">
    <location>
        <begin position="62"/>
        <end position="250"/>
    </location>
</feature>
<keyword evidence="10" id="KW-0067">ATP-binding</keyword>
<dbReference type="RefSeq" id="WP_089024147.1">
    <property type="nucleotide sequence ID" value="NZ_NIQC01000025.1"/>
</dbReference>
<evidence type="ECO:0000259" key="9">
    <source>
        <dbReference type="PROSITE" id="PS50928"/>
    </source>
</evidence>
<gene>
    <name evidence="10" type="ORF">CDO51_10110</name>
</gene>
<keyword evidence="5 8" id="KW-0812">Transmembrane</keyword>
<evidence type="ECO:0000313" key="10">
    <source>
        <dbReference type="EMBL" id="OWZ83175.1"/>
    </source>
</evidence>
<accession>A0A226BW30</accession>
<evidence type="ECO:0000256" key="3">
    <source>
        <dbReference type="ARBA" id="ARBA00022475"/>
    </source>
</evidence>
<dbReference type="Pfam" id="PF00528">
    <property type="entry name" value="BPD_transp_1"/>
    <property type="match status" value="1"/>
</dbReference>
<organism evidence="10 11">
    <name type="scientific">Natranaerobius trueperi</name>
    <dbReference type="NCBI Taxonomy" id="759412"/>
    <lineage>
        <taxon>Bacteria</taxon>
        <taxon>Bacillati</taxon>
        <taxon>Bacillota</taxon>
        <taxon>Clostridia</taxon>
        <taxon>Natranaerobiales</taxon>
        <taxon>Natranaerobiaceae</taxon>
        <taxon>Natranaerobius</taxon>
    </lineage>
</organism>
<feature type="transmembrane region" description="Helical" evidence="8">
    <location>
        <begin position="231"/>
        <end position="250"/>
    </location>
</feature>
<dbReference type="GO" id="GO:0055085">
    <property type="term" value="P:transmembrane transport"/>
    <property type="evidence" value="ECO:0007669"/>
    <property type="project" value="InterPro"/>
</dbReference>
<dbReference type="InterPro" id="IPR035906">
    <property type="entry name" value="MetI-like_sf"/>
</dbReference>
<evidence type="ECO:0000256" key="8">
    <source>
        <dbReference type="RuleBase" id="RU363032"/>
    </source>
</evidence>
<evidence type="ECO:0000313" key="11">
    <source>
        <dbReference type="Proteomes" id="UP000214588"/>
    </source>
</evidence>
<comment type="similarity">
    <text evidence="8">Belongs to the binding-protein-dependent transport system permease family.</text>
</comment>
<dbReference type="CDD" id="cd06261">
    <property type="entry name" value="TM_PBP2"/>
    <property type="match status" value="1"/>
</dbReference>
<keyword evidence="4" id="KW-0997">Cell inner membrane</keyword>
<feature type="transmembrane region" description="Helical" evidence="8">
    <location>
        <begin position="174"/>
        <end position="196"/>
    </location>
</feature>
<dbReference type="Gene3D" id="1.10.3720.10">
    <property type="entry name" value="MetI-like"/>
    <property type="match status" value="1"/>
</dbReference>
<evidence type="ECO:0000256" key="5">
    <source>
        <dbReference type="ARBA" id="ARBA00022692"/>
    </source>
</evidence>
<feature type="transmembrane region" description="Helical" evidence="8">
    <location>
        <begin position="100"/>
        <end position="123"/>
    </location>
</feature>
<dbReference type="EMBL" id="NIQC01000025">
    <property type="protein sequence ID" value="OWZ83175.1"/>
    <property type="molecule type" value="Genomic_DNA"/>
</dbReference>
<keyword evidence="11" id="KW-1185">Reference proteome</keyword>
<name>A0A226BW30_9FIRM</name>
<dbReference type="PANTHER" id="PTHR43357:SF4">
    <property type="entry name" value="INNER MEMBRANE ABC TRANSPORTER PERMEASE PROTEIN YDCV"/>
    <property type="match status" value="1"/>
</dbReference>
<keyword evidence="10" id="KW-0547">Nucleotide-binding</keyword>
<dbReference type="GO" id="GO:0005886">
    <property type="term" value="C:plasma membrane"/>
    <property type="evidence" value="ECO:0007669"/>
    <property type="project" value="UniProtKB-SubCell"/>
</dbReference>
<comment type="caution">
    <text evidence="10">The sequence shown here is derived from an EMBL/GenBank/DDBJ whole genome shotgun (WGS) entry which is preliminary data.</text>
</comment>
<feature type="transmembrane region" description="Helical" evidence="8">
    <location>
        <begin position="7"/>
        <end position="31"/>
    </location>
</feature>
<dbReference type="OrthoDB" id="9782004at2"/>
<evidence type="ECO:0000256" key="1">
    <source>
        <dbReference type="ARBA" id="ARBA00004429"/>
    </source>
</evidence>
<dbReference type="AlphaFoldDB" id="A0A226BW30"/>
<proteinExistence type="inferred from homology"/>
<comment type="subcellular location">
    <subcellularLocation>
        <location evidence="1">Cell inner membrane</location>
        <topology evidence="1">Multi-pass membrane protein</topology>
    </subcellularLocation>
    <subcellularLocation>
        <location evidence="8">Cell membrane</location>
        <topology evidence="8">Multi-pass membrane protein</topology>
    </subcellularLocation>
</comment>
<keyword evidence="3" id="KW-1003">Cell membrane</keyword>
<keyword evidence="2 8" id="KW-0813">Transport</keyword>
<feature type="transmembrane region" description="Helical" evidence="8">
    <location>
        <begin position="68"/>
        <end position="88"/>
    </location>
</feature>
<reference evidence="10 11" key="1">
    <citation type="submission" date="2017-06" db="EMBL/GenBank/DDBJ databases">
        <title>Draft Genome Sequence of Natranaerobius trueperi halophilic, alkalithermophilic bacteria from soda lakes.</title>
        <authorList>
            <person name="Zhao B."/>
        </authorList>
    </citation>
    <scope>NUCLEOTIDE SEQUENCE [LARGE SCALE GENOMIC DNA]</scope>
    <source>
        <strain evidence="10 11">DSM 18760</strain>
    </source>
</reference>
<evidence type="ECO:0000256" key="4">
    <source>
        <dbReference type="ARBA" id="ARBA00022519"/>
    </source>
</evidence>
<evidence type="ECO:0000256" key="7">
    <source>
        <dbReference type="ARBA" id="ARBA00023136"/>
    </source>
</evidence>
<evidence type="ECO:0000256" key="2">
    <source>
        <dbReference type="ARBA" id="ARBA00022448"/>
    </source>
</evidence>
<keyword evidence="7 8" id="KW-0472">Membrane</keyword>
<dbReference type="InterPro" id="IPR000515">
    <property type="entry name" value="MetI-like"/>
</dbReference>
<dbReference type="GO" id="GO:0005524">
    <property type="term" value="F:ATP binding"/>
    <property type="evidence" value="ECO:0007669"/>
    <property type="project" value="UniProtKB-KW"/>
</dbReference>
<dbReference type="PROSITE" id="PS50928">
    <property type="entry name" value="ABC_TM1"/>
    <property type="match status" value="1"/>
</dbReference>
<protein>
    <submittedName>
        <fullName evidence="10">Spermidine/putrescine ABC transporter ATP-binding protein</fullName>
    </submittedName>
</protein>
<keyword evidence="6 8" id="KW-1133">Transmembrane helix</keyword>
<dbReference type="SUPFAM" id="SSF161098">
    <property type="entry name" value="MetI-like"/>
    <property type="match status" value="1"/>
</dbReference>
<dbReference type="PANTHER" id="PTHR43357">
    <property type="entry name" value="INNER MEMBRANE ABC TRANSPORTER PERMEASE PROTEIN YDCV"/>
    <property type="match status" value="1"/>
</dbReference>
<sequence length="261" mass="29164">MNETNKFLTFFTMLVYTFLIGPLVIITVTAFSGESYLSFPPESFSLQWFFNIFQVDMFVRTFRVSLEIAVIGTVLALLIGIPVAYALSRFDFFGKSILSNFFLSPVVIPMVVLGYALLKFLVINMGIPYYRGLLIGHTIVILPYVVRVISSSLMNFNYTVEEAAMSLGCNRLHAFFVVVLPNIRSGIIAAFILAFINSFNNVPVSVFLTGPGISTLPIQMLSYVEYYFDPTISALSVVLMIITVIIMFAIEKTLGLTHFAK</sequence>
<dbReference type="Proteomes" id="UP000214588">
    <property type="component" value="Unassembled WGS sequence"/>
</dbReference>
<evidence type="ECO:0000256" key="6">
    <source>
        <dbReference type="ARBA" id="ARBA00022989"/>
    </source>
</evidence>